<evidence type="ECO:0000313" key="1">
    <source>
        <dbReference type="EMBL" id="KAI0084198.1"/>
    </source>
</evidence>
<organism evidence="1 2">
    <name type="scientific">Irpex rosettiformis</name>
    <dbReference type="NCBI Taxonomy" id="378272"/>
    <lineage>
        <taxon>Eukaryota</taxon>
        <taxon>Fungi</taxon>
        <taxon>Dikarya</taxon>
        <taxon>Basidiomycota</taxon>
        <taxon>Agaricomycotina</taxon>
        <taxon>Agaricomycetes</taxon>
        <taxon>Polyporales</taxon>
        <taxon>Irpicaceae</taxon>
        <taxon>Irpex</taxon>
    </lineage>
</organism>
<keyword evidence="2" id="KW-1185">Reference proteome</keyword>
<proteinExistence type="predicted"/>
<comment type="caution">
    <text evidence="1">The sequence shown here is derived from an EMBL/GenBank/DDBJ whole genome shotgun (WGS) entry which is preliminary data.</text>
</comment>
<name>A0ACB8TQ81_9APHY</name>
<gene>
    <name evidence="1" type="ORF">BDY19DRAFT_997915</name>
</gene>
<sequence length="514" mass="56565">MGRSATIYAEQLSERGYGHPLWFPEPTKGLDGHFRDPQLGDVGYIDEDGGFRRLFNVTVGPEHELNAGGVPDGFVPINFKQELADVKERFLAPGPLCSGSIKVHVAEASATANVAGTAEAGISFTFRLTDDRGALLMLGDHATKASISAGKIFEKYMLKHHKSWYHFATDTEKLGINCEYQDIVLVRGTIKTSAWTVAAFLNKTDHVYELTVGGQLPPAAGVGLTIRSEHASYPTCEQRSGPYRSQAALQAAEPSSPSLLTGTDATQPGVSFSPPHTQADEPSKDQCVFLDHYKIKYNPLGILSRIMKAKAEDKDPPTGEDPGNSEGDTAIAMEVDVVIENAYNPPRTPLDDILDYILSNSDAEAAIASYEDMQYLLPEIWPGYISGFEQKYAYTHRSSGMTRAKIVTQVAGVMRGFFEYVKYTHTTEPQWSLGPEGRIKFEDIYLVELRQVSKATFQPILAYKPRDASTTFAQEESFSMPLSSSAQKRSVVIRSESDNELSSTDKLESLLFDF</sequence>
<dbReference type="Proteomes" id="UP001055072">
    <property type="component" value="Unassembled WGS sequence"/>
</dbReference>
<evidence type="ECO:0000313" key="2">
    <source>
        <dbReference type="Proteomes" id="UP001055072"/>
    </source>
</evidence>
<reference evidence="1" key="1">
    <citation type="journal article" date="2021" name="Environ. Microbiol.">
        <title>Gene family expansions and transcriptome signatures uncover fungal adaptations to wood decay.</title>
        <authorList>
            <person name="Hage H."/>
            <person name="Miyauchi S."/>
            <person name="Viragh M."/>
            <person name="Drula E."/>
            <person name="Min B."/>
            <person name="Chaduli D."/>
            <person name="Navarro D."/>
            <person name="Favel A."/>
            <person name="Norest M."/>
            <person name="Lesage-Meessen L."/>
            <person name="Balint B."/>
            <person name="Merenyi Z."/>
            <person name="de Eugenio L."/>
            <person name="Morin E."/>
            <person name="Martinez A.T."/>
            <person name="Baldrian P."/>
            <person name="Stursova M."/>
            <person name="Martinez M.J."/>
            <person name="Novotny C."/>
            <person name="Magnuson J.K."/>
            <person name="Spatafora J.W."/>
            <person name="Maurice S."/>
            <person name="Pangilinan J."/>
            <person name="Andreopoulos W."/>
            <person name="LaButti K."/>
            <person name="Hundley H."/>
            <person name="Na H."/>
            <person name="Kuo A."/>
            <person name="Barry K."/>
            <person name="Lipzen A."/>
            <person name="Henrissat B."/>
            <person name="Riley R."/>
            <person name="Ahrendt S."/>
            <person name="Nagy L.G."/>
            <person name="Grigoriev I.V."/>
            <person name="Martin F."/>
            <person name="Rosso M.N."/>
        </authorList>
    </citation>
    <scope>NUCLEOTIDE SEQUENCE</scope>
    <source>
        <strain evidence="1">CBS 384.51</strain>
    </source>
</reference>
<accession>A0ACB8TQ81</accession>
<dbReference type="EMBL" id="MU274946">
    <property type="protein sequence ID" value="KAI0084198.1"/>
    <property type="molecule type" value="Genomic_DNA"/>
</dbReference>
<protein>
    <submittedName>
        <fullName evidence="1">Uncharacterized protein</fullName>
    </submittedName>
</protein>